<proteinExistence type="predicted"/>
<organism evidence="1 2">
    <name type="scientific">Polarella glacialis</name>
    <name type="common">Dinoflagellate</name>
    <dbReference type="NCBI Taxonomy" id="89957"/>
    <lineage>
        <taxon>Eukaryota</taxon>
        <taxon>Sar</taxon>
        <taxon>Alveolata</taxon>
        <taxon>Dinophyceae</taxon>
        <taxon>Suessiales</taxon>
        <taxon>Suessiaceae</taxon>
        <taxon>Polarella</taxon>
    </lineage>
</organism>
<name>A0A813F027_POLGL</name>
<dbReference type="AlphaFoldDB" id="A0A813F027"/>
<evidence type="ECO:0000313" key="1">
    <source>
        <dbReference type="EMBL" id="CAE8607516.1"/>
    </source>
</evidence>
<comment type="caution">
    <text evidence="1">The sequence shown here is derived from an EMBL/GenBank/DDBJ whole genome shotgun (WGS) entry which is preliminary data.</text>
</comment>
<sequence length="104" mass="10916">MLQMAASMPGVAFEACIYPLHPHIREVQGQVMAKLAPTWSGLVRMVGATCSGRRSPSILLKALKRPRSQLADSVVAKVGPGLIIPTCTSRADSNGGEDDAPTSS</sequence>
<dbReference type="Proteomes" id="UP000654075">
    <property type="component" value="Unassembled WGS sequence"/>
</dbReference>
<dbReference type="EMBL" id="CAJNNV010021814">
    <property type="protein sequence ID" value="CAE8607516.1"/>
    <property type="molecule type" value="Genomic_DNA"/>
</dbReference>
<accession>A0A813F027</accession>
<keyword evidence="2" id="KW-1185">Reference proteome</keyword>
<reference evidence="1" key="1">
    <citation type="submission" date="2021-02" db="EMBL/GenBank/DDBJ databases">
        <authorList>
            <person name="Dougan E. K."/>
            <person name="Rhodes N."/>
            <person name="Thang M."/>
            <person name="Chan C."/>
        </authorList>
    </citation>
    <scope>NUCLEOTIDE SEQUENCE</scope>
</reference>
<gene>
    <name evidence="1" type="ORF">PGLA1383_LOCUS25444</name>
</gene>
<evidence type="ECO:0000313" key="2">
    <source>
        <dbReference type="Proteomes" id="UP000654075"/>
    </source>
</evidence>
<protein>
    <submittedName>
        <fullName evidence="1">Uncharacterized protein</fullName>
    </submittedName>
</protein>